<accession>A0A831SU33</accession>
<reference evidence="1" key="1">
    <citation type="journal article" date="2020" name="mSystems">
        <title>Genome- and Community-Level Interaction Insights into Carbon Utilization and Element Cycling Functions of Hydrothermarchaeota in Hydrothermal Sediment.</title>
        <authorList>
            <person name="Zhou Z."/>
            <person name="Liu Y."/>
            <person name="Xu W."/>
            <person name="Pan J."/>
            <person name="Luo Z.H."/>
            <person name="Li M."/>
        </authorList>
    </citation>
    <scope>NUCLEOTIDE SEQUENCE [LARGE SCALE GENOMIC DNA]</scope>
    <source>
        <strain evidence="1">SpSt-1181</strain>
    </source>
</reference>
<evidence type="ECO:0008006" key="2">
    <source>
        <dbReference type="Google" id="ProtNLM"/>
    </source>
</evidence>
<dbReference type="InterPro" id="IPR029063">
    <property type="entry name" value="SAM-dependent_MTases_sf"/>
</dbReference>
<dbReference type="Proteomes" id="UP000886335">
    <property type="component" value="Unassembled WGS sequence"/>
</dbReference>
<protein>
    <recommendedName>
        <fullName evidence="2">Methyltransferase type 11</fullName>
    </recommendedName>
</protein>
<proteinExistence type="predicted"/>
<dbReference type="Gene3D" id="3.40.50.150">
    <property type="entry name" value="Vaccinia Virus protein VP39"/>
    <property type="match status" value="1"/>
</dbReference>
<evidence type="ECO:0000313" key="1">
    <source>
        <dbReference type="EMBL" id="HED30988.1"/>
    </source>
</evidence>
<name>A0A831SU33_PROAE</name>
<sequence length="220" mass="25355">MGIGREVHEFEEDALKAAGLEWTGIRMCELGNQKIKFLKHRIPAKKYYTGLGVKEHVSLDLNAKNGARPVNLDKPIPQDLLNRFMLVTDYGTLEHVNNQYQVFRNMHDMCRIDGIMLHSLPPPGHWPGHGRYYYPEEFFEQLARTCGYSFVIPMRRQARDNREEHDMLMVAFRKTEDNFPARSAFQALPIEDSGDMGTTGNYTQKKLSLGNLLNNLLNKN</sequence>
<dbReference type="AlphaFoldDB" id="A0A831SU33"/>
<gene>
    <name evidence="1" type="ORF">ENN50_04755</name>
</gene>
<comment type="caution">
    <text evidence="1">The sequence shown here is derived from an EMBL/GenBank/DDBJ whole genome shotgun (WGS) entry which is preliminary data.</text>
</comment>
<dbReference type="EMBL" id="DSBW01000109">
    <property type="protein sequence ID" value="HED30988.1"/>
    <property type="molecule type" value="Genomic_DNA"/>
</dbReference>
<dbReference type="SUPFAM" id="SSF53335">
    <property type="entry name" value="S-adenosyl-L-methionine-dependent methyltransferases"/>
    <property type="match status" value="1"/>
</dbReference>
<organism evidence="1">
    <name type="scientific">Prosthecochloris aestuarii</name>
    <dbReference type="NCBI Taxonomy" id="1102"/>
    <lineage>
        <taxon>Bacteria</taxon>
        <taxon>Pseudomonadati</taxon>
        <taxon>Chlorobiota</taxon>
        <taxon>Chlorobiia</taxon>
        <taxon>Chlorobiales</taxon>
        <taxon>Chlorobiaceae</taxon>
        <taxon>Prosthecochloris</taxon>
    </lineage>
</organism>